<proteinExistence type="predicted"/>
<evidence type="ECO:0000256" key="1">
    <source>
        <dbReference type="SAM" id="MobiDB-lite"/>
    </source>
</evidence>
<dbReference type="AlphaFoldDB" id="A0AAW1P868"/>
<feature type="region of interest" description="Disordered" evidence="1">
    <location>
        <begin position="107"/>
        <end position="166"/>
    </location>
</feature>
<dbReference type="Proteomes" id="UP001465755">
    <property type="component" value="Unassembled WGS sequence"/>
</dbReference>
<evidence type="ECO:0000313" key="3">
    <source>
        <dbReference type="Proteomes" id="UP001465755"/>
    </source>
</evidence>
<evidence type="ECO:0000313" key="2">
    <source>
        <dbReference type="EMBL" id="KAK9805052.1"/>
    </source>
</evidence>
<accession>A0AAW1P868</accession>
<comment type="caution">
    <text evidence="2">The sequence shown here is derived from an EMBL/GenBank/DDBJ whole genome shotgun (WGS) entry which is preliminary data.</text>
</comment>
<protein>
    <submittedName>
        <fullName evidence="2">Uncharacterized protein</fullName>
    </submittedName>
</protein>
<dbReference type="EMBL" id="JALJOQ010000046">
    <property type="protein sequence ID" value="KAK9805052.1"/>
    <property type="molecule type" value="Genomic_DNA"/>
</dbReference>
<gene>
    <name evidence="2" type="ORF">WJX73_007170</name>
</gene>
<feature type="compositionally biased region" description="Polar residues" evidence="1">
    <location>
        <begin position="147"/>
        <end position="166"/>
    </location>
</feature>
<reference evidence="2 3" key="1">
    <citation type="journal article" date="2024" name="Nat. Commun.">
        <title>Phylogenomics reveals the evolutionary origins of lichenization in chlorophyte algae.</title>
        <authorList>
            <person name="Puginier C."/>
            <person name="Libourel C."/>
            <person name="Otte J."/>
            <person name="Skaloud P."/>
            <person name="Haon M."/>
            <person name="Grisel S."/>
            <person name="Petersen M."/>
            <person name="Berrin J.G."/>
            <person name="Delaux P.M."/>
            <person name="Dal Grande F."/>
            <person name="Keller J."/>
        </authorList>
    </citation>
    <scope>NUCLEOTIDE SEQUENCE [LARGE SCALE GENOMIC DNA]</scope>
    <source>
        <strain evidence="2 3">SAG 2036</strain>
    </source>
</reference>
<keyword evidence="3" id="KW-1185">Reference proteome</keyword>
<sequence>MVGKKHYTHAWGPCLMCQYKSGDKGCETDICCLCCRMGDFKANTTYRGKRTTDINGCGCCSELPCPKGLEFRCCGCTPDPNAAGKGCVCCCGLHRYDISGAPATNGTNTNAATTTSAPQAQQMSHDQGAAMAQMGGGGAPAPAQVAHGTQNTGAGTGQYTYPTSAT</sequence>
<organism evidence="2 3">
    <name type="scientific">Symbiochloris irregularis</name>
    <dbReference type="NCBI Taxonomy" id="706552"/>
    <lineage>
        <taxon>Eukaryota</taxon>
        <taxon>Viridiplantae</taxon>
        <taxon>Chlorophyta</taxon>
        <taxon>core chlorophytes</taxon>
        <taxon>Trebouxiophyceae</taxon>
        <taxon>Trebouxiales</taxon>
        <taxon>Trebouxiaceae</taxon>
        <taxon>Symbiochloris</taxon>
    </lineage>
</organism>
<feature type="compositionally biased region" description="Low complexity" evidence="1">
    <location>
        <begin position="107"/>
        <end position="133"/>
    </location>
</feature>
<name>A0AAW1P868_9CHLO</name>